<reference evidence="1 2" key="1">
    <citation type="submission" date="2016-02" db="EMBL/GenBank/DDBJ databases">
        <title>Band-tailed pigeon sequencing and assembly.</title>
        <authorList>
            <person name="Soares A.E."/>
            <person name="Novak B.J."/>
            <person name="Rice E.S."/>
            <person name="O'Connell B."/>
            <person name="Chang D."/>
            <person name="Weber S."/>
            <person name="Shapiro B."/>
        </authorList>
    </citation>
    <scope>NUCLEOTIDE SEQUENCE [LARGE SCALE GENOMIC DNA]</scope>
    <source>
        <strain evidence="1">BTP2013</strain>
        <tissue evidence="1">Blood</tissue>
    </source>
</reference>
<gene>
    <name evidence="1" type="ORF">AV530_004873</name>
</gene>
<proteinExistence type="predicted"/>
<sequence>MAASTKQLIYKELKSAVGVNFDIQSERQFDVPLLFHSNYKFAANTVVVQEGFSVHAWPYLGREMQRASTFFGNLLLEIKTDLLTGGSSES</sequence>
<evidence type="ECO:0000313" key="2">
    <source>
        <dbReference type="Proteomes" id="UP000190648"/>
    </source>
</evidence>
<evidence type="ECO:0000313" key="1">
    <source>
        <dbReference type="EMBL" id="OPJ75566.1"/>
    </source>
</evidence>
<protein>
    <submittedName>
        <fullName evidence="1">Uncharacterized protein</fullName>
    </submittedName>
</protein>
<comment type="caution">
    <text evidence="1">The sequence shown here is derived from an EMBL/GenBank/DDBJ whole genome shotgun (WGS) entry which is preliminary data.</text>
</comment>
<keyword evidence="2" id="KW-1185">Reference proteome</keyword>
<organism evidence="1 2">
    <name type="scientific">Patagioenas fasciata monilis</name>
    <dbReference type="NCBI Taxonomy" id="372326"/>
    <lineage>
        <taxon>Eukaryota</taxon>
        <taxon>Metazoa</taxon>
        <taxon>Chordata</taxon>
        <taxon>Craniata</taxon>
        <taxon>Vertebrata</taxon>
        <taxon>Euteleostomi</taxon>
        <taxon>Archelosauria</taxon>
        <taxon>Archosauria</taxon>
        <taxon>Dinosauria</taxon>
        <taxon>Saurischia</taxon>
        <taxon>Theropoda</taxon>
        <taxon>Coelurosauria</taxon>
        <taxon>Aves</taxon>
        <taxon>Neognathae</taxon>
        <taxon>Neoaves</taxon>
        <taxon>Columbimorphae</taxon>
        <taxon>Columbiformes</taxon>
        <taxon>Columbidae</taxon>
        <taxon>Patagioenas</taxon>
    </lineage>
</organism>
<dbReference type="Proteomes" id="UP000190648">
    <property type="component" value="Unassembled WGS sequence"/>
</dbReference>
<dbReference type="EMBL" id="LSYS01006200">
    <property type="protein sequence ID" value="OPJ75566.1"/>
    <property type="molecule type" value="Genomic_DNA"/>
</dbReference>
<name>A0A1V4JTN0_PATFA</name>
<dbReference type="AlphaFoldDB" id="A0A1V4JTN0"/>
<accession>A0A1V4JTN0</accession>